<keyword evidence="2" id="KW-1185">Reference proteome</keyword>
<proteinExistence type="predicted"/>
<dbReference type="Gene3D" id="1.10.510.10">
    <property type="entry name" value="Transferase(Phosphotransferase) domain 1"/>
    <property type="match status" value="1"/>
</dbReference>
<dbReference type="EMBL" id="JBBBZM010000027">
    <property type="protein sequence ID" value="KAL0637994.1"/>
    <property type="molecule type" value="Genomic_DNA"/>
</dbReference>
<evidence type="ECO:0008006" key="3">
    <source>
        <dbReference type="Google" id="ProtNLM"/>
    </source>
</evidence>
<organism evidence="1 2">
    <name type="scientific">Discina gigas</name>
    <dbReference type="NCBI Taxonomy" id="1032678"/>
    <lineage>
        <taxon>Eukaryota</taxon>
        <taxon>Fungi</taxon>
        <taxon>Dikarya</taxon>
        <taxon>Ascomycota</taxon>
        <taxon>Pezizomycotina</taxon>
        <taxon>Pezizomycetes</taxon>
        <taxon>Pezizales</taxon>
        <taxon>Discinaceae</taxon>
        <taxon>Discina</taxon>
    </lineage>
</organism>
<evidence type="ECO:0000313" key="2">
    <source>
        <dbReference type="Proteomes" id="UP001447188"/>
    </source>
</evidence>
<evidence type="ECO:0000313" key="1">
    <source>
        <dbReference type="EMBL" id="KAL0637994.1"/>
    </source>
</evidence>
<reference evidence="1 2" key="1">
    <citation type="submission" date="2024-02" db="EMBL/GenBank/DDBJ databases">
        <title>Discinaceae phylogenomics.</title>
        <authorList>
            <person name="Dirks A.C."/>
            <person name="James T.Y."/>
        </authorList>
    </citation>
    <scope>NUCLEOTIDE SEQUENCE [LARGE SCALE GENOMIC DNA]</scope>
    <source>
        <strain evidence="1 2">ACD0624</strain>
    </source>
</reference>
<dbReference type="PANTHER" id="PTHR37542:SF3">
    <property type="entry name" value="PRION-INHIBITION AND PROPAGATION HELO DOMAIN-CONTAINING PROTEIN"/>
    <property type="match status" value="1"/>
</dbReference>
<comment type="caution">
    <text evidence="1">The sequence shown here is derived from an EMBL/GenBank/DDBJ whole genome shotgun (WGS) entry which is preliminary data.</text>
</comment>
<dbReference type="InterPro" id="IPR011009">
    <property type="entry name" value="Kinase-like_dom_sf"/>
</dbReference>
<gene>
    <name evidence="1" type="ORF">Q9L58_002929</name>
</gene>
<sequence>MRVTPPAMSFRFGVGDLIAFVQHHWGSGLYLLFPAALDVKNLRIHRSAQQDYLESLERLLFDADKFDFVHGRIWDHVPAPVQEDVIEILHQVYALLDDSFAIRKRYRLDRLQLLYTRQSLLAEGNLPRPILVSKDGETDAVCSGTARRLQWVAWDKNKAHRMVKEVEMWTRQVEGLVESVWWPLFATPAQLLRLEEDGDAKATGLLHGLALRRLLICDARPSWQIQKTMEIDLDHFVIDSAIGNITTGQITGRDGTVLVEYKSYKSPEGDTPDADIVRGIRQLALLLNTKSSPNLMTLHCTAIFDDPTHTRFGLLLNVPQGLAPRPVTLAHEFRARHPPRLETRIALALQLAVSMQYIHSVGWLHQCLSSENVLLFRCLPNFAGLPRHTQVDLEYWHQPRLVGFDHTSPESGFWSGWAQDDGVRNLYRHPALCPQLDKPFSKRHDIYGNLPATPVLLLR</sequence>
<name>A0ABR3GQ06_9PEZI</name>
<dbReference type="SUPFAM" id="SSF56112">
    <property type="entry name" value="Protein kinase-like (PK-like)"/>
    <property type="match status" value="1"/>
</dbReference>
<dbReference type="Proteomes" id="UP001447188">
    <property type="component" value="Unassembled WGS sequence"/>
</dbReference>
<protein>
    <recommendedName>
        <fullName evidence="3">Protein kinase domain-containing protein</fullName>
    </recommendedName>
</protein>
<dbReference type="PANTHER" id="PTHR37542">
    <property type="entry name" value="HELO DOMAIN-CONTAINING PROTEIN-RELATED"/>
    <property type="match status" value="1"/>
</dbReference>
<accession>A0ABR3GQ06</accession>